<protein>
    <submittedName>
        <fullName evidence="1">DUF1643 domain-containing protein</fullName>
    </submittedName>
</protein>
<dbReference type="Proteomes" id="UP001596457">
    <property type="component" value="Unassembled WGS sequence"/>
</dbReference>
<sequence length="177" mass="19418">MLLQPVQQSIEGASLDAGALLSECGQYRYRLWRRWGPGAYLLFVMLNPSTADSSQDDPTVRRCIRFAQDHHYDGIEVVNLFAFRATNPLDLKAAGYPVGPDNDRHIHDAMQGAGAVCVAWGDRARRIDRAGEVLQMISAAGRVINCLAQTKHGLPGHPLMLSASCRLMPYEAPTSNA</sequence>
<accession>A0ABW2SC48</accession>
<dbReference type="RefSeq" id="WP_382200872.1">
    <property type="nucleotide sequence ID" value="NZ_JBHTBZ010000027.1"/>
</dbReference>
<dbReference type="Pfam" id="PF07799">
    <property type="entry name" value="DUF1643"/>
    <property type="match status" value="1"/>
</dbReference>
<comment type="caution">
    <text evidence="1">The sequence shown here is derived from an EMBL/GenBank/DDBJ whole genome shotgun (WGS) entry which is preliminary data.</text>
</comment>
<gene>
    <name evidence="1" type="ORF">ACFQU0_11520</name>
</gene>
<dbReference type="EMBL" id="JBHTBZ010000027">
    <property type="protein sequence ID" value="MFC7461050.1"/>
    <property type="molecule type" value="Genomic_DNA"/>
</dbReference>
<proteinExistence type="predicted"/>
<dbReference type="InterPro" id="IPR012441">
    <property type="entry name" value="DUF1643"/>
</dbReference>
<evidence type="ECO:0000313" key="1">
    <source>
        <dbReference type="EMBL" id="MFC7461050.1"/>
    </source>
</evidence>
<evidence type="ECO:0000313" key="2">
    <source>
        <dbReference type="Proteomes" id="UP001596457"/>
    </source>
</evidence>
<keyword evidence="2" id="KW-1185">Reference proteome</keyword>
<organism evidence="1 2">
    <name type="scientific">Hydrogenophaga defluvii</name>
    <dbReference type="NCBI Taxonomy" id="249410"/>
    <lineage>
        <taxon>Bacteria</taxon>
        <taxon>Pseudomonadati</taxon>
        <taxon>Pseudomonadota</taxon>
        <taxon>Betaproteobacteria</taxon>
        <taxon>Burkholderiales</taxon>
        <taxon>Comamonadaceae</taxon>
        <taxon>Hydrogenophaga</taxon>
    </lineage>
</organism>
<name>A0ABW2SC48_9BURK</name>
<reference evidence="2" key="1">
    <citation type="journal article" date="2019" name="Int. J. Syst. Evol. Microbiol.">
        <title>The Global Catalogue of Microorganisms (GCM) 10K type strain sequencing project: providing services to taxonomists for standard genome sequencing and annotation.</title>
        <authorList>
            <consortium name="The Broad Institute Genomics Platform"/>
            <consortium name="The Broad Institute Genome Sequencing Center for Infectious Disease"/>
            <person name="Wu L."/>
            <person name="Ma J."/>
        </authorList>
    </citation>
    <scope>NUCLEOTIDE SEQUENCE [LARGE SCALE GENOMIC DNA]</scope>
    <source>
        <strain evidence="2">CCUG 53903</strain>
    </source>
</reference>